<dbReference type="EMBL" id="CYSC01000017">
    <property type="protein sequence ID" value="CUH71209.1"/>
    <property type="molecule type" value="Genomic_DNA"/>
</dbReference>
<dbReference type="InterPro" id="IPR001173">
    <property type="entry name" value="Glyco_trans_2-like"/>
</dbReference>
<dbReference type="GO" id="GO:0016757">
    <property type="term" value="F:glycosyltransferase activity"/>
    <property type="evidence" value="ECO:0007669"/>
    <property type="project" value="UniProtKB-KW"/>
</dbReference>
<comment type="similarity">
    <text evidence="1">Belongs to the glycosyltransferase 2 family.</text>
</comment>
<name>A0A0P1FZH8_9RHOB</name>
<feature type="domain" description="Glycosyltransferase 2-like" evidence="5">
    <location>
        <begin position="169"/>
        <end position="232"/>
    </location>
</feature>
<dbReference type="PANTHER" id="PTHR43179">
    <property type="entry name" value="RHAMNOSYLTRANSFERASE WBBL"/>
    <property type="match status" value="1"/>
</dbReference>
<keyword evidence="8" id="KW-1185">Reference proteome</keyword>
<evidence type="ECO:0000256" key="1">
    <source>
        <dbReference type="ARBA" id="ARBA00006739"/>
    </source>
</evidence>
<sequence>MTPPTMTVSQTAAQTGGRPSVSVVVVSRGRAEDLARCLSGLSRLYYDAYEIVVVTDPEGEAAVAAAGLADMVTLVGFDQPNISAARNLGIAASAGEVVAFIDDDAVPEPTWLCHLVGPFAGSGVAVTGGYVRGRNGISYQWRARVIDPQGKAHPISVEGEAPQIITPPPGHVVKTEGTNMAVRRDWLQRLGGFDEAFHFYQDETDLNLRLAAAGGQVALVPLAEVHHAYAPSPRRKQNRAVTDLFDVGASSMVFLRKHDPDGDHERALTELRQEQWDRLQRQVRQKLISRSDLADVLETLEAGIAAGATRAVDQQAEALEPRGTFRAFESKANGDHLVLSGWIWRRRTLWAEAEAAAARGTTVSLYLFSPTSRFHRLGYHLPGIWLQRGGLFGRSVRNQRLVRLIRFQNRVAEEAQRVGERREVN</sequence>
<evidence type="ECO:0000256" key="3">
    <source>
        <dbReference type="ARBA" id="ARBA00022679"/>
    </source>
</evidence>
<dbReference type="SUPFAM" id="SSF53448">
    <property type="entry name" value="Nucleotide-diphospho-sugar transferases"/>
    <property type="match status" value="1"/>
</dbReference>
<dbReference type="Proteomes" id="UP000051887">
    <property type="component" value="Unassembled WGS sequence"/>
</dbReference>
<dbReference type="OrthoDB" id="153025at2"/>
<gene>
    <name evidence="6" type="ORF">TL5118_01762</name>
    <name evidence="7" type="ORF">TL5120_00995</name>
</gene>
<keyword evidence="2" id="KW-0328">Glycosyltransferase</keyword>
<reference evidence="6 8" key="1">
    <citation type="submission" date="2015-09" db="EMBL/GenBank/DDBJ databases">
        <authorList>
            <person name="Rodrigo-Torres L."/>
            <person name="Arahal D.R."/>
        </authorList>
    </citation>
    <scope>NUCLEOTIDE SEQUENCE [LARGE SCALE GENOMIC DNA]</scope>
    <source>
        <strain evidence="6 8">CECT 5118</strain>
    </source>
</reference>
<evidence type="ECO:0000313" key="7">
    <source>
        <dbReference type="EMBL" id="CUH71209.1"/>
    </source>
</evidence>
<evidence type="ECO:0000256" key="2">
    <source>
        <dbReference type="ARBA" id="ARBA00022676"/>
    </source>
</evidence>
<feature type="domain" description="Glycosyltransferase 2-like" evidence="4">
    <location>
        <begin position="22"/>
        <end position="155"/>
    </location>
</feature>
<dbReference type="RefSeq" id="WP_058242531.1">
    <property type="nucleotide sequence ID" value="NZ_CYSB01000026.1"/>
</dbReference>
<evidence type="ECO:0000259" key="5">
    <source>
        <dbReference type="Pfam" id="PF13632"/>
    </source>
</evidence>
<evidence type="ECO:0000313" key="9">
    <source>
        <dbReference type="Proteomes" id="UP000051887"/>
    </source>
</evidence>
<protein>
    <submittedName>
        <fullName evidence="6 7">Glycosyl transferase</fullName>
    </submittedName>
</protein>
<proteinExistence type="inferred from homology"/>
<dbReference type="Pfam" id="PF00535">
    <property type="entry name" value="Glycos_transf_2"/>
    <property type="match status" value="1"/>
</dbReference>
<evidence type="ECO:0000259" key="4">
    <source>
        <dbReference type="Pfam" id="PF00535"/>
    </source>
</evidence>
<keyword evidence="3 7" id="KW-0808">Transferase</keyword>
<organism evidence="7 9">
    <name type="scientific">Thalassovita autumnalis</name>
    <dbReference type="NCBI Taxonomy" id="2072972"/>
    <lineage>
        <taxon>Bacteria</taxon>
        <taxon>Pseudomonadati</taxon>
        <taxon>Pseudomonadota</taxon>
        <taxon>Alphaproteobacteria</taxon>
        <taxon>Rhodobacterales</taxon>
        <taxon>Roseobacteraceae</taxon>
        <taxon>Thalassovita</taxon>
    </lineage>
</organism>
<evidence type="ECO:0000313" key="8">
    <source>
        <dbReference type="Proteomes" id="UP000051086"/>
    </source>
</evidence>
<dbReference type="EMBL" id="CYSB01000026">
    <property type="protein sequence ID" value="CUH66447.1"/>
    <property type="molecule type" value="Genomic_DNA"/>
</dbReference>
<dbReference type="Gene3D" id="3.90.550.10">
    <property type="entry name" value="Spore Coat Polysaccharide Biosynthesis Protein SpsA, Chain A"/>
    <property type="match status" value="1"/>
</dbReference>
<dbReference type="Proteomes" id="UP000051086">
    <property type="component" value="Unassembled WGS sequence"/>
</dbReference>
<dbReference type="Pfam" id="PF13632">
    <property type="entry name" value="Glyco_trans_2_3"/>
    <property type="match status" value="1"/>
</dbReference>
<accession>A0A0P1FZH8</accession>
<reference evidence="7 9" key="2">
    <citation type="submission" date="2015-09" db="EMBL/GenBank/DDBJ databases">
        <authorList>
            <consortium name="Swine Surveillance"/>
        </authorList>
    </citation>
    <scope>NUCLEOTIDE SEQUENCE [LARGE SCALE GENOMIC DNA]</scope>
    <source>
        <strain evidence="7 9">5120</strain>
    </source>
</reference>
<dbReference type="PANTHER" id="PTHR43179:SF12">
    <property type="entry name" value="GALACTOFURANOSYLTRANSFERASE GLFT2"/>
    <property type="match status" value="1"/>
</dbReference>
<dbReference type="AlphaFoldDB" id="A0A0P1FZH8"/>
<dbReference type="InterPro" id="IPR029044">
    <property type="entry name" value="Nucleotide-diphossugar_trans"/>
</dbReference>
<evidence type="ECO:0000313" key="6">
    <source>
        <dbReference type="EMBL" id="CUH66447.1"/>
    </source>
</evidence>